<dbReference type="RefSeq" id="WP_036173593.1">
    <property type="nucleotide sequence ID" value="NZ_AVCZ01000006.1"/>
</dbReference>
<feature type="transmembrane region" description="Helical" evidence="1">
    <location>
        <begin position="31"/>
        <end position="48"/>
    </location>
</feature>
<keyword evidence="3" id="KW-1185">Reference proteome</keyword>
<feature type="transmembrane region" description="Helical" evidence="1">
    <location>
        <begin position="54"/>
        <end position="71"/>
    </location>
</feature>
<sequence>MESLELKLLLWFFIIFSLMFIIRGVQKKSKLFIYFGTIVYFLSTLYLAQFDQQYFIYSLFSIIPFVFSFFIKKQEIS</sequence>
<comment type="caution">
    <text evidence="2">The sequence shown here is derived from an EMBL/GenBank/DDBJ whole genome shotgun (WGS) entry which is preliminary data.</text>
</comment>
<gene>
    <name evidence="2" type="ORF">CD30_05690</name>
</gene>
<feature type="transmembrane region" description="Helical" evidence="1">
    <location>
        <begin position="6"/>
        <end position="24"/>
    </location>
</feature>
<proteinExistence type="predicted"/>
<accession>A0A0A3J3C8</accession>
<evidence type="ECO:0000313" key="3">
    <source>
        <dbReference type="Proteomes" id="UP000030595"/>
    </source>
</evidence>
<protein>
    <submittedName>
        <fullName evidence="2">Uncharacterized protein</fullName>
    </submittedName>
</protein>
<name>A0A0A3J3C8_9BACL</name>
<organism evidence="2 3">
    <name type="scientific">Ureibacillus massiliensis 4400831 = CIP 108448 = CCUG 49529</name>
    <dbReference type="NCBI Taxonomy" id="1211035"/>
    <lineage>
        <taxon>Bacteria</taxon>
        <taxon>Bacillati</taxon>
        <taxon>Bacillota</taxon>
        <taxon>Bacilli</taxon>
        <taxon>Bacillales</taxon>
        <taxon>Caryophanaceae</taxon>
        <taxon>Ureibacillus</taxon>
    </lineage>
</organism>
<evidence type="ECO:0000256" key="1">
    <source>
        <dbReference type="SAM" id="Phobius"/>
    </source>
</evidence>
<dbReference type="AlphaFoldDB" id="A0A0A3J3C8"/>
<evidence type="ECO:0000313" key="2">
    <source>
        <dbReference type="EMBL" id="KGR91544.1"/>
    </source>
</evidence>
<reference evidence="2 3" key="1">
    <citation type="submission" date="2014-02" db="EMBL/GenBank/DDBJ databases">
        <title>Draft genome sequence of Lysinibacillus massiliensis CCUG 49529.</title>
        <authorList>
            <person name="Zhang F."/>
            <person name="Wang G."/>
            <person name="Zhang L."/>
        </authorList>
    </citation>
    <scope>NUCLEOTIDE SEQUENCE [LARGE SCALE GENOMIC DNA]</scope>
    <source>
        <strain evidence="2 3">CCUG 49529</strain>
    </source>
</reference>
<dbReference type="EMBL" id="JPVQ01000006">
    <property type="protein sequence ID" value="KGR91544.1"/>
    <property type="molecule type" value="Genomic_DNA"/>
</dbReference>
<dbReference type="Proteomes" id="UP000030595">
    <property type="component" value="Unassembled WGS sequence"/>
</dbReference>
<keyword evidence="1" id="KW-0472">Membrane</keyword>
<keyword evidence="1" id="KW-0812">Transmembrane</keyword>
<keyword evidence="1" id="KW-1133">Transmembrane helix</keyword>